<keyword evidence="3" id="KW-1185">Reference proteome</keyword>
<sequence length="82" mass="9731">PLGRSNHEDEEEDWSEESTVSLRPRRQPRRHDDGNRLGYAGGRRRLEIPIFKGDDAYGWLVCVERYFRLNEVRMQDKVDTVV</sequence>
<name>A0A392U730_9FABA</name>
<feature type="region of interest" description="Disordered" evidence="1">
    <location>
        <begin position="1"/>
        <end position="40"/>
    </location>
</feature>
<evidence type="ECO:0000256" key="1">
    <source>
        <dbReference type="SAM" id="MobiDB-lite"/>
    </source>
</evidence>
<protein>
    <submittedName>
        <fullName evidence="2">Uncharacterized protein</fullName>
    </submittedName>
</protein>
<feature type="non-terminal residue" evidence="2">
    <location>
        <position position="1"/>
    </location>
</feature>
<proteinExistence type="predicted"/>
<feature type="non-terminal residue" evidence="2">
    <location>
        <position position="82"/>
    </location>
</feature>
<organism evidence="2 3">
    <name type="scientific">Trifolium medium</name>
    <dbReference type="NCBI Taxonomy" id="97028"/>
    <lineage>
        <taxon>Eukaryota</taxon>
        <taxon>Viridiplantae</taxon>
        <taxon>Streptophyta</taxon>
        <taxon>Embryophyta</taxon>
        <taxon>Tracheophyta</taxon>
        <taxon>Spermatophyta</taxon>
        <taxon>Magnoliopsida</taxon>
        <taxon>eudicotyledons</taxon>
        <taxon>Gunneridae</taxon>
        <taxon>Pentapetalae</taxon>
        <taxon>rosids</taxon>
        <taxon>fabids</taxon>
        <taxon>Fabales</taxon>
        <taxon>Fabaceae</taxon>
        <taxon>Papilionoideae</taxon>
        <taxon>50 kb inversion clade</taxon>
        <taxon>NPAAA clade</taxon>
        <taxon>Hologalegina</taxon>
        <taxon>IRL clade</taxon>
        <taxon>Trifolieae</taxon>
        <taxon>Trifolium</taxon>
    </lineage>
</organism>
<dbReference type="AlphaFoldDB" id="A0A392U730"/>
<reference evidence="2 3" key="1">
    <citation type="journal article" date="2018" name="Front. Plant Sci.">
        <title>Red Clover (Trifolium pratense) and Zigzag Clover (T. medium) - A Picture of Genomic Similarities and Differences.</title>
        <authorList>
            <person name="Dluhosova J."/>
            <person name="Istvanek J."/>
            <person name="Nedelnik J."/>
            <person name="Repkova J."/>
        </authorList>
    </citation>
    <scope>NUCLEOTIDE SEQUENCE [LARGE SCALE GENOMIC DNA]</scope>
    <source>
        <strain evidence="3">cv. 10/8</strain>
        <tissue evidence="2">Leaf</tissue>
    </source>
</reference>
<dbReference type="Proteomes" id="UP000265520">
    <property type="component" value="Unassembled WGS sequence"/>
</dbReference>
<comment type="caution">
    <text evidence="2">The sequence shown here is derived from an EMBL/GenBank/DDBJ whole genome shotgun (WGS) entry which is preliminary data.</text>
</comment>
<evidence type="ECO:0000313" key="3">
    <source>
        <dbReference type="Proteomes" id="UP000265520"/>
    </source>
</evidence>
<accession>A0A392U730</accession>
<evidence type="ECO:0000313" key="2">
    <source>
        <dbReference type="EMBL" id="MCI68240.1"/>
    </source>
</evidence>
<dbReference type="EMBL" id="LXQA010733090">
    <property type="protein sequence ID" value="MCI68240.1"/>
    <property type="molecule type" value="Genomic_DNA"/>
</dbReference>